<proteinExistence type="predicted"/>
<evidence type="ECO:0000256" key="1">
    <source>
        <dbReference type="ARBA" id="ARBA00004651"/>
    </source>
</evidence>
<evidence type="ECO:0000256" key="6">
    <source>
        <dbReference type="SAM" id="Phobius"/>
    </source>
</evidence>
<keyword evidence="8" id="KW-1185">Reference proteome</keyword>
<organism evidence="7 8">
    <name type="scientific">Cyclonatronum proteinivorum</name>
    <dbReference type="NCBI Taxonomy" id="1457365"/>
    <lineage>
        <taxon>Bacteria</taxon>
        <taxon>Pseudomonadati</taxon>
        <taxon>Balneolota</taxon>
        <taxon>Balneolia</taxon>
        <taxon>Balneolales</taxon>
        <taxon>Cyclonatronaceae</taxon>
        <taxon>Cyclonatronum</taxon>
    </lineage>
</organism>
<feature type="transmembrane region" description="Helical" evidence="6">
    <location>
        <begin position="40"/>
        <end position="63"/>
    </location>
</feature>
<gene>
    <name evidence="7" type="ORF">CYPRO_2975</name>
</gene>
<dbReference type="OrthoDB" id="1524892at2"/>
<evidence type="ECO:0000256" key="4">
    <source>
        <dbReference type="ARBA" id="ARBA00022989"/>
    </source>
</evidence>
<keyword evidence="4 6" id="KW-1133">Transmembrane helix</keyword>
<evidence type="ECO:0000256" key="5">
    <source>
        <dbReference type="ARBA" id="ARBA00023136"/>
    </source>
</evidence>
<dbReference type="EMBL" id="CP027806">
    <property type="protein sequence ID" value="AXJ02212.1"/>
    <property type="molecule type" value="Genomic_DNA"/>
</dbReference>
<dbReference type="RefSeq" id="WP_114985330.1">
    <property type="nucleotide sequence ID" value="NZ_CP027806.1"/>
</dbReference>
<dbReference type="Proteomes" id="UP000254808">
    <property type="component" value="Chromosome"/>
</dbReference>
<dbReference type="InterPro" id="IPR005171">
    <property type="entry name" value="Cyt_c_oxidase_su4_prok"/>
</dbReference>
<feature type="transmembrane region" description="Helical" evidence="6">
    <location>
        <begin position="12"/>
        <end position="34"/>
    </location>
</feature>
<evidence type="ECO:0000313" key="7">
    <source>
        <dbReference type="EMBL" id="AXJ02212.1"/>
    </source>
</evidence>
<sequence>MSAHHIIPLKTLISTTLALVVLTVVTVAVFYLNIPAPFDVIVALLLATFKATLVAMFFMGLYYDEKFNSVVLVFSIIFFLVFVGITLLDTSFRDAGINIWNP</sequence>
<keyword evidence="5 6" id="KW-0472">Membrane</keyword>
<dbReference type="InterPro" id="IPR011743">
    <property type="entry name" value="Caa3_sub_IV"/>
</dbReference>
<protein>
    <submittedName>
        <fullName evidence="7">Cytochrome c oxidase subunit 4</fullName>
    </submittedName>
</protein>
<feature type="transmembrane region" description="Helical" evidence="6">
    <location>
        <begin position="70"/>
        <end position="88"/>
    </location>
</feature>
<dbReference type="NCBIfam" id="TIGR02229">
    <property type="entry name" value="caa3_sub_IV"/>
    <property type="match status" value="1"/>
</dbReference>
<evidence type="ECO:0000313" key="8">
    <source>
        <dbReference type="Proteomes" id="UP000254808"/>
    </source>
</evidence>
<evidence type="ECO:0000256" key="3">
    <source>
        <dbReference type="ARBA" id="ARBA00022692"/>
    </source>
</evidence>
<evidence type="ECO:0000256" key="2">
    <source>
        <dbReference type="ARBA" id="ARBA00022475"/>
    </source>
</evidence>
<reference evidence="7 8" key="1">
    <citation type="submission" date="2018-03" db="EMBL/GenBank/DDBJ databases">
        <title>Phenotypic and genomic properties of Cyclonatronum proteinivorum gen. nov., sp. nov., a haloalkaliphilic bacteroidete from soda lakes possessing Na+-translocating rhodopsin.</title>
        <authorList>
            <person name="Toshchakov S.V."/>
            <person name="Korzhenkov A."/>
            <person name="Samarov N.I."/>
            <person name="Kublanov I.V."/>
            <person name="Muntyan M.S."/>
            <person name="Sorokin D.Y."/>
        </authorList>
    </citation>
    <scope>NUCLEOTIDE SEQUENCE [LARGE SCALE GENOMIC DNA]</scope>
    <source>
        <strain evidence="7 8">Omega</strain>
    </source>
</reference>
<accession>A0A345UP10</accession>
<dbReference type="AlphaFoldDB" id="A0A345UP10"/>
<dbReference type="Pfam" id="PF03626">
    <property type="entry name" value="COX4_pro"/>
    <property type="match status" value="1"/>
</dbReference>
<keyword evidence="3 6" id="KW-0812">Transmembrane</keyword>
<dbReference type="KEGG" id="cprv:CYPRO_2975"/>
<name>A0A345UP10_9BACT</name>
<dbReference type="GO" id="GO:0005886">
    <property type="term" value="C:plasma membrane"/>
    <property type="evidence" value="ECO:0007669"/>
    <property type="project" value="UniProtKB-SubCell"/>
</dbReference>
<keyword evidence="2" id="KW-1003">Cell membrane</keyword>
<comment type="subcellular location">
    <subcellularLocation>
        <location evidence="1">Cell membrane</location>
        <topology evidence="1">Multi-pass membrane protein</topology>
    </subcellularLocation>
</comment>